<evidence type="ECO:0000256" key="2">
    <source>
        <dbReference type="SAM" id="MobiDB-lite"/>
    </source>
</evidence>
<dbReference type="PANTHER" id="PTHR11952">
    <property type="entry name" value="UDP- GLUCOSE PYROPHOSPHORYLASE"/>
    <property type="match status" value="1"/>
</dbReference>
<accession>A0A8J5VLZ3</accession>
<comment type="caution">
    <text evidence="3">The sequence shown here is derived from an EMBL/GenBank/DDBJ whole genome shotgun (WGS) entry which is preliminary data.</text>
</comment>
<proteinExistence type="inferred from homology"/>
<dbReference type="OrthoDB" id="532420at2759"/>
<dbReference type="GO" id="GO:0003977">
    <property type="term" value="F:UDP-N-acetylglucosamine diphosphorylase activity"/>
    <property type="evidence" value="ECO:0007669"/>
    <property type="project" value="TreeGrafter"/>
</dbReference>
<name>A0A8J5VLZ3_ZIZPA</name>
<dbReference type="Proteomes" id="UP000729402">
    <property type="component" value="Unassembled WGS sequence"/>
</dbReference>
<protein>
    <submittedName>
        <fullName evidence="3">Uncharacterized protein</fullName>
    </submittedName>
</protein>
<dbReference type="EMBL" id="JAAALK010000283">
    <property type="protein sequence ID" value="KAG8076862.1"/>
    <property type="molecule type" value="Genomic_DNA"/>
</dbReference>
<feature type="region of interest" description="Disordered" evidence="2">
    <location>
        <begin position="79"/>
        <end position="101"/>
    </location>
</feature>
<reference evidence="3" key="2">
    <citation type="submission" date="2021-02" db="EMBL/GenBank/DDBJ databases">
        <authorList>
            <person name="Kimball J.A."/>
            <person name="Haas M.W."/>
            <person name="Macchietto M."/>
            <person name="Kono T."/>
            <person name="Duquette J."/>
            <person name="Shao M."/>
        </authorList>
    </citation>
    <scope>NUCLEOTIDE SEQUENCE</scope>
    <source>
        <tissue evidence="3">Fresh leaf tissue</tissue>
    </source>
</reference>
<evidence type="ECO:0000256" key="1">
    <source>
        <dbReference type="ARBA" id="ARBA00010401"/>
    </source>
</evidence>
<dbReference type="PANTHER" id="PTHR11952:SF2">
    <property type="entry name" value="LD24639P"/>
    <property type="match status" value="1"/>
</dbReference>
<keyword evidence="4" id="KW-1185">Reference proteome</keyword>
<evidence type="ECO:0000313" key="3">
    <source>
        <dbReference type="EMBL" id="KAG8076862.1"/>
    </source>
</evidence>
<comment type="similarity">
    <text evidence="1">Belongs to the UDPGP type 1 family.</text>
</comment>
<sequence>MVQFEHSHFYSMQGKYANCYGRWSSDLRGFERQGTPGGSLAAGLLAAGAPEAGAPVGGYGRAGLRAAVWRRGSVGGGAAVGTAGEDEGLRPGGPGAARPGHREARSFKFQGLIGLSDDPFLKLSAVELVPESNVSNVEERSPEDKERLWKKGLKAISEVKLAVVLLAGGQGTRLGSSDPKGCFTKQM</sequence>
<gene>
    <name evidence="3" type="ORF">GUJ93_ZPchr0006g44485</name>
</gene>
<organism evidence="3 4">
    <name type="scientific">Zizania palustris</name>
    <name type="common">Northern wild rice</name>
    <dbReference type="NCBI Taxonomy" id="103762"/>
    <lineage>
        <taxon>Eukaryota</taxon>
        <taxon>Viridiplantae</taxon>
        <taxon>Streptophyta</taxon>
        <taxon>Embryophyta</taxon>
        <taxon>Tracheophyta</taxon>
        <taxon>Spermatophyta</taxon>
        <taxon>Magnoliopsida</taxon>
        <taxon>Liliopsida</taxon>
        <taxon>Poales</taxon>
        <taxon>Poaceae</taxon>
        <taxon>BOP clade</taxon>
        <taxon>Oryzoideae</taxon>
        <taxon>Oryzeae</taxon>
        <taxon>Zizaniinae</taxon>
        <taxon>Zizania</taxon>
    </lineage>
</organism>
<evidence type="ECO:0000313" key="4">
    <source>
        <dbReference type="Proteomes" id="UP000729402"/>
    </source>
</evidence>
<reference evidence="3" key="1">
    <citation type="journal article" date="2021" name="bioRxiv">
        <title>Whole Genome Assembly and Annotation of Northern Wild Rice, Zizania palustris L., Supports a Whole Genome Duplication in the Zizania Genus.</title>
        <authorList>
            <person name="Haas M."/>
            <person name="Kono T."/>
            <person name="Macchietto M."/>
            <person name="Millas R."/>
            <person name="McGilp L."/>
            <person name="Shao M."/>
            <person name="Duquette J."/>
            <person name="Hirsch C.N."/>
            <person name="Kimball J."/>
        </authorList>
    </citation>
    <scope>NUCLEOTIDE SEQUENCE</scope>
    <source>
        <tissue evidence="3">Fresh leaf tissue</tissue>
    </source>
</reference>
<dbReference type="InterPro" id="IPR039741">
    <property type="entry name" value="UDP-sugar_pyrophosphorylase"/>
</dbReference>
<dbReference type="GO" id="GO:0006048">
    <property type="term" value="P:UDP-N-acetylglucosamine biosynthetic process"/>
    <property type="evidence" value="ECO:0007669"/>
    <property type="project" value="TreeGrafter"/>
</dbReference>
<dbReference type="AlphaFoldDB" id="A0A8J5VLZ3"/>